<dbReference type="InterPro" id="IPR052583">
    <property type="entry name" value="ATP-helicase/E3_Ub-Ligase"/>
</dbReference>
<accession>A0AAV0X7K2</accession>
<dbReference type="InterPro" id="IPR038718">
    <property type="entry name" value="SNF2-like_sf"/>
</dbReference>
<dbReference type="InterPro" id="IPR027417">
    <property type="entry name" value="P-loop_NTPase"/>
</dbReference>
<evidence type="ECO:0000256" key="5">
    <source>
        <dbReference type="PROSITE-ProRule" id="PRU00175"/>
    </source>
</evidence>
<comment type="caution">
    <text evidence="10">The sequence shown here is derived from an EMBL/GenBank/DDBJ whole genome shotgun (WGS) entry which is preliminary data.</text>
</comment>
<dbReference type="GO" id="GO:0000209">
    <property type="term" value="P:protein polyubiquitination"/>
    <property type="evidence" value="ECO:0007669"/>
    <property type="project" value="TreeGrafter"/>
</dbReference>
<evidence type="ECO:0008006" key="12">
    <source>
        <dbReference type="Google" id="ProtNLM"/>
    </source>
</evidence>
<dbReference type="InterPro" id="IPR048686">
    <property type="entry name" value="SHPRH_helical_1st"/>
</dbReference>
<name>A0AAV0X7K2_9HEMI</name>
<dbReference type="SUPFAM" id="SSF57850">
    <property type="entry name" value="RING/U-box"/>
    <property type="match status" value="1"/>
</dbReference>
<feature type="domain" description="RING-type" evidence="7">
    <location>
        <begin position="940"/>
        <end position="983"/>
    </location>
</feature>
<evidence type="ECO:0000256" key="6">
    <source>
        <dbReference type="SAM" id="MobiDB-lite"/>
    </source>
</evidence>
<feature type="domain" description="Helicase C-terminal" evidence="9">
    <location>
        <begin position="1021"/>
        <end position="1174"/>
    </location>
</feature>
<evidence type="ECO:0000256" key="3">
    <source>
        <dbReference type="ARBA" id="ARBA00022801"/>
    </source>
</evidence>
<keyword evidence="4" id="KW-0862">Zinc</keyword>
<dbReference type="EMBL" id="CARXXK010000003">
    <property type="protein sequence ID" value="CAI6364305.1"/>
    <property type="molecule type" value="Genomic_DNA"/>
</dbReference>
<dbReference type="GO" id="GO:0008270">
    <property type="term" value="F:zinc ion binding"/>
    <property type="evidence" value="ECO:0007669"/>
    <property type="project" value="UniProtKB-KW"/>
</dbReference>
<dbReference type="PANTHER" id="PTHR45865:SF1">
    <property type="entry name" value="E3 UBIQUITIN-PROTEIN LIGASE SHPRH"/>
    <property type="match status" value="1"/>
</dbReference>
<dbReference type="GO" id="GO:0005634">
    <property type="term" value="C:nucleus"/>
    <property type="evidence" value="ECO:0007669"/>
    <property type="project" value="TreeGrafter"/>
</dbReference>
<dbReference type="InterPro" id="IPR000330">
    <property type="entry name" value="SNF2_N"/>
</dbReference>
<evidence type="ECO:0000256" key="1">
    <source>
        <dbReference type="ARBA" id="ARBA00022723"/>
    </source>
</evidence>
<keyword evidence="1" id="KW-0479">Metal-binding</keyword>
<dbReference type="InterPro" id="IPR013083">
    <property type="entry name" value="Znf_RING/FYVE/PHD"/>
</dbReference>
<dbReference type="GO" id="GO:0005524">
    <property type="term" value="F:ATP binding"/>
    <property type="evidence" value="ECO:0007669"/>
    <property type="project" value="InterPro"/>
</dbReference>
<gene>
    <name evidence="10" type="ORF">MEUPH1_LOCUS19149</name>
</gene>
<dbReference type="CDD" id="cd18793">
    <property type="entry name" value="SF2_C_SNF"/>
    <property type="match status" value="1"/>
</dbReference>
<dbReference type="PROSITE" id="PS51194">
    <property type="entry name" value="HELICASE_CTER"/>
    <property type="match status" value="1"/>
</dbReference>
<dbReference type="InterPro" id="IPR049730">
    <property type="entry name" value="SNF2/RAD54-like_C"/>
</dbReference>
<organism evidence="10 11">
    <name type="scientific">Macrosiphum euphorbiae</name>
    <name type="common">potato aphid</name>
    <dbReference type="NCBI Taxonomy" id="13131"/>
    <lineage>
        <taxon>Eukaryota</taxon>
        <taxon>Metazoa</taxon>
        <taxon>Ecdysozoa</taxon>
        <taxon>Arthropoda</taxon>
        <taxon>Hexapoda</taxon>
        <taxon>Insecta</taxon>
        <taxon>Pterygota</taxon>
        <taxon>Neoptera</taxon>
        <taxon>Paraneoptera</taxon>
        <taxon>Hemiptera</taxon>
        <taxon>Sternorrhyncha</taxon>
        <taxon>Aphidomorpha</taxon>
        <taxon>Aphidoidea</taxon>
        <taxon>Aphididae</taxon>
        <taxon>Macrosiphini</taxon>
        <taxon>Macrosiphum</taxon>
    </lineage>
</organism>
<dbReference type="PROSITE" id="PS50089">
    <property type="entry name" value="ZF_RING_2"/>
    <property type="match status" value="1"/>
</dbReference>
<dbReference type="PROSITE" id="PS51192">
    <property type="entry name" value="HELICASE_ATP_BIND_1"/>
    <property type="match status" value="1"/>
</dbReference>
<evidence type="ECO:0000259" key="9">
    <source>
        <dbReference type="PROSITE" id="PS51194"/>
    </source>
</evidence>
<dbReference type="PANTHER" id="PTHR45865">
    <property type="entry name" value="E3 UBIQUITIN-PROTEIN LIGASE SHPRH FAMILY MEMBER"/>
    <property type="match status" value="1"/>
</dbReference>
<dbReference type="InterPro" id="IPR017907">
    <property type="entry name" value="Znf_RING_CS"/>
</dbReference>
<dbReference type="GO" id="GO:0016787">
    <property type="term" value="F:hydrolase activity"/>
    <property type="evidence" value="ECO:0007669"/>
    <property type="project" value="UniProtKB-KW"/>
</dbReference>
<proteinExistence type="predicted"/>
<keyword evidence="2 5" id="KW-0863">Zinc-finger</keyword>
<evidence type="ECO:0000313" key="11">
    <source>
        <dbReference type="Proteomes" id="UP001160148"/>
    </source>
</evidence>
<dbReference type="InterPro" id="IPR001965">
    <property type="entry name" value="Znf_PHD"/>
</dbReference>
<dbReference type="InterPro" id="IPR011011">
    <property type="entry name" value="Znf_FYVE_PHD"/>
</dbReference>
<protein>
    <recommendedName>
        <fullName evidence="12">E3 ubiquitin-protein ligase SHPRH</fullName>
    </recommendedName>
</protein>
<dbReference type="SMART" id="SM00490">
    <property type="entry name" value="HELICc"/>
    <property type="match status" value="1"/>
</dbReference>
<feature type="region of interest" description="Disordered" evidence="6">
    <location>
        <begin position="867"/>
        <end position="886"/>
    </location>
</feature>
<dbReference type="InterPro" id="IPR048695">
    <property type="entry name" value="SHPRH_helical_2nd"/>
</dbReference>
<dbReference type="SMART" id="SM00487">
    <property type="entry name" value="DEXDc"/>
    <property type="match status" value="1"/>
</dbReference>
<dbReference type="InterPro" id="IPR001841">
    <property type="entry name" value="Znf_RING"/>
</dbReference>
<dbReference type="GO" id="GO:0006974">
    <property type="term" value="P:DNA damage response"/>
    <property type="evidence" value="ECO:0007669"/>
    <property type="project" value="TreeGrafter"/>
</dbReference>
<dbReference type="SUPFAM" id="SSF57903">
    <property type="entry name" value="FYVE/PHD zinc finger"/>
    <property type="match status" value="1"/>
</dbReference>
<sequence>MNNLQAIKFFDIIKTHHKHINDDFEQPQIVIPTLRSYQRRAVKWMVDREKNNDFVKCDGSPFSGGILADEMGLGKTVEMLCCIMENTAPPEFYNQKVVIKDCIKKPLVQSPSTPSTSKYIEYTNDKDLEVKSKSSSRSMLESWYKSVLSEMSTVPKKIIESNVDEDTHIVACYCKKAPRKSIIVYCTMCGKGQHAQCVHFEPKPFQEVPYLCSNCWIVNDRLQCKATLIVVPQSILNQWIDEIEKHIAKPGLKVYVYNGVHDGYIQPISFSDYDIVITSYTTLSRDLNYVSDVNVDSQNCTRLRHSKKYNYPQSPLPCIKWWRICLDEGQAIESASSKVCDMTVNLRSVHKWAMTGTPIQKSLNDLYGILKFLEVSPYCHRKQFLQLMKGEETIMYIFFSKLIWRSSIDDVNSELNIPKLTHEQHWLTFSQIEKYFYLSQHDDCATIFADSVNRLFPSLDISVKNIDRKSIYTIIGPLYKLRQACVHPQAVNGQFLKIKGTMTMEKLMDVMVDKCRIVCNDYLRTLVSQHNALAGLYLIRGEPATAVEHYRTVLGLMEKYKDKKLKIDTCQKIHVMYNLVSVLDENTTISRALNDSDLKRDMEVLEKEYLDASKQNIESTHRTVKFYSDKVAKILGNKTLGYSKWWSDMLDWIFSPKDFLAKVQMELEDYRVPGVPNIANRLKSENDVYNILGVWLSDLNTARIDTISILKALEEAPMNDLVQSALVCHLRLKSKKGNSKNRRCYLCKAESELQVYESLLFSVSNKQKNTFNDTAVEKDQETMYESTSKGLWKMSQKEFLLMKLFQYGQAKIINKSCLEDAAEHMKVLELVRKEFRYLRLLWTHLSDSLSAHDEIVMAKSRLRLGDNITPAANEDGPPKKKSKREDENDVILEQYVDYNLMSLTGDMPITASYLEKKVGTLHYLENLKKEKENSTEVDTCPICCLNGEAGWAVLQCGHSVCNQCLATMCNHSDAFEIDCPMCRNTTPMDYISYVKNNREGEGSNIVIKGSFSTKIESVTLKLIELITQDPDVKVLIFSNWDKALNLLGEALDQNSVSYRILKPGTKYKKILKDFKSNKKINALLMKLSLGSKGLNLTEATRIFFMEPIINKADEHQAIGRIHRIGQAKPTFVHNFIIRNSIEENITNLFSGDMFDRWDDITLSQLIRVFERNESNSQY</sequence>
<feature type="domain" description="Helicase ATP-binding" evidence="8">
    <location>
        <begin position="227"/>
        <end position="376"/>
    </location>
</feature>
<dbReference type="Pfam" id="PF00271">
    <property type="entry name" value="Helicase_C"/>
    <property type="match status" value="1"/>
</dbReference>
<keyword evidence="3" id="KW-0378">Hydrolase</keyword>
<dbReference type="SMART" id="SM00184">
    <property type="entry name" value="RING"/>
    <property type="match status" value="1"/>
</dbReference>
<dbReference type="Pfam" id="PF21325">
    <property type="entry name" value="SHPRH_helical-1st"/>
    <property type="match status" value="1"/>
</dbReference>
<evidence type="ECO:0000256" key="2">
    <source>
        <dbReference type="ARBA" id="ARBA00022771"/>
    </source>
</evidence>
<dbReference type="InterPro" id="IPR001650">
    <property type="entry name" value="Helicase_C-like"/>
</dbReference>
<evidence type="ECO:0000259" key="7">
    <source>
        <dbReference type="PROSITE" id="PS50089"/>
    </source>
</evidence>
<dbReference type="Proteomes" id="UP001160148">
    <property type="component" value="Unassembled WGS sequence"/>
</dbReference>
<reference evidence="10 11" key="1">
    <citation type="submission" date="2023-01" db="EMBL/GenBank/DDBJ databases">
        <authorList>
            <person name="Whitehead M."/>
        </authorList>
    </citation>
    <scope>NUCLEOTIDE SEQUENCE [LARGE SCALE GENOMIC DNA]</scope>
</reference>
<dbReference type="SUPFAM" id="SSF52540">
    <property type="entry name" value="P-loop containing nucleoside triphosphate hydrolases"/>
    <property type="match status" value="2"/>
</dbReference>
<dbReference type="GO" id="GO:0061630">
    <property type="term" value="F:ubiquitin protein ligase activity"/>
    <property type="evidence" value="ECO:0007669"/>
    <property type="project" value="TreeGrafter"/>
</dbReference>
<evidence type="ECO:0000313" key="10">
    <source>
        <dbReference type="EMBL" id="CAI6364305.1"/>
    </source>
</evidence>
<dbReference type="InterPro" id="IPR014001">
    <property type="entry name" value="Helicase_ATP-bd"/>
</dbReference>
<dbReference type="SMART" id="SM00249">
    <property type="entry name" value="PHD"/>
    <property type="match status" value="1"/>
</dbReference>
<dbReference type="Gene3D" id="3.30.40.10">
    <property type="entry name" value="Zinc/RING finger domain, C3HC4 (zinc finger)"/>
    <property type="match status" value="2"/>
</dbReference>
<evidence type="ECO:0000259" key="8">
    <source>
        <dbReference type="PROSITE" id="PS51192"/>
    </source>
</evidence>
<dbReference type="Pfam" id="PF00176">
    <property type="entry name" value="SNF2-rel_dom"/>
    <property type="match status" value="1"/>
</dbReference>
<dbReference type="PROSITE" id="PS00518">
    <property type="entry name" value="ZF_RING_1"/>
    <property type="match status" value="1"/>
</dbReference>
<dbReference type="Pfam" id="PF21324">
    <property type="entry name" value="SHPRH_helical-2nd"/>
    <property type="match status" value="1"/>
</dbReference>
<keyword evidence="11" id="KW-1185">Reference proteome</keyword>
<dbReference type="Gene3D" id="3.40.50.10810">
    <property type="entry name" value="Tandem AAA-ATPase domain"/>
    <property type="match status" value="2"/>
</dbReference>
<dbReference type="Gene3D" id="3.40.50.300">
    <property type="entry name" value="P-loop containing nucleotide triphosphate hydrolases"/>
    <property type="match status" value="1"/>
</dbReference>
<dbReference type="AlphaFoldDB" id="A0AAV0X7K2"/>
<evidence type="ECO:0000256" key="4">
    <source>
        <dbReference type="ARBA" id="ARBA00022833"/>
    </source>
</evidence>